<dbReference type="EMBL" id="JAFREP010000051">
    <property type="protein sequence ID" value="MBO1323149.1"/>
    <property type="molecule type" value="Genomic_DNA"/>
</dbReference>
<sequence>MTAVPMPTPVAPAGDTKPAAFARLNRGYNSVFQPGQLSLGLVVPVGAYPHGPVPSMDGQDARIQAAEELGYAAVWLRDVPFNVPSFGDAGQVYDPFVYLGYLAARTERIALGMASIVLPLRHPAHVAKAAASADVLSGGRLILGVASGDRPEEYPALAQPFESRGARFRQSFDYLRRVAAPRPTFANDWGRVDGGMDLLPKPVAGRLPLLVTGGSRQDPAWTARNADGWMTYPRDPLYQARVLLEWRNRLHEQGVGPKPVMQPLYLDLQDDPDAPVRPIHLGVRCGVHALRALLRAYQSAGVHHVALNLRFNRADLEITLARLSREVLPGFHQNQTQNIPSDATEG</sequence>
<evidence type="ECO:0000259" key="5">
    <source>
        <dbReference type="Pfam" id="PF00296"/>
    </source>
</evidence>
<reference evidence="6" key="1">
    <citation type="submission" date="2021-03" db="EMBL/GenBank/DDBJ databases">
        <authorList>
            <person name="Wang G."/>
        </authorList>
    </citation>
    <scope>NUCLEOTIDE SEQUENCE</scope>
    <source>
        <strain evidence="6">KCTC 12899</strain>
    </source>
</reference>
<dbReference type="GO" id="GO:0016705">
    <property type="term" value="F:oxidoreductase activity, acting on paired donors, with incorporation or reduction of molecular oxygen"/>
    <property type="evidence" value="ECO:0007669"/>
    <property type="project" value="InterPro"/>
</dbReference>
<evidence type="ECO:0000256" key="4">
    <source>
        <dbReference type="ARBA" id="ARBA00023033"/>
    </source>
</evidence>
<organism evidence="6 7">
    <name type="scientific">Acanthopleuribacter pedis</name>
    <dbReference type="NCBI Taxonomy" id="442870"/>
    <lineage>
        <taxon>Bacteria</taxon>
        <taxon>Pseudomonadati</taxon>
        <taxon>Acidobacteriota</taxon>
        <taxon>Holophagae</taxon>
        <taxon>Acanthopleuribacterales</taxon>
        <taxon>Acanthopleuribacteraceae</taxon>
        <taxon>Acanthopleuribacter</taxon>
    </lineage>
</organism>
<dbReference type="Gene3D" id="3.20.20.30">
    <property type="entry name" value="Luciferase-like domain"/>
    <property type="match status" value="1"/>
</dbReference>
<gene>
    <name evidence="6" type="ORF">J3U88_32090</name>
</gene>
<dbReference type="InterPro" id="IPR051260">
    <property type="entry name" value="Diverse_substr_monoxygenases"/>
</dbReference>
<name>A0A8J7QFI3_9BACT</name>
<evidence type="ECO:0000313" key="6">
    <source>
        <dbReference type="EMBL" id="MBO1323149.1"/>
    </source>
</evidence>
<evidence type="ECO:0000256" key="3">
    <source>
        <dbReference type="ARBA" id="ARBA00023002"/>
    </source>
</evidence>
<dbReference type="AlphaFoldDB" id="A0A8J7QFI3"/>
<evidence type="ECO:0000313" key="7">
    <source>
        <dbReference type="Proteomes" id="UP000664417"/>
    </source>
</evidence>
<proteinExistence type="predicted"/>
<dbReference type="PANTHER" id="PTHR30011:SF16">
    <property type="entry name" value="C2H2 FINGER DOMAIN TRANSCRIPTION FACTOR (EUROFUNG)-RELATED"/>
    <property type="match status" value="1"/>
</dbReference>
<accession>A0A8J7QFI3</accession>
<evidence type="ECO:0000256" key="1">
    <source>
        <dbReference type="ARBA" id="ARBA00022630"/>
    </source>
</evidence>
<dbReference type="NCBIfam" id="TIGR03571">
    <property type="entry name" value="lucif_BA3436"/>
    <property type="match status" value="1"/>
</dbReference>
<evidence type="ECO:0000256" key="2">
    <source>
        <dbReference type="ARBA" id="ARBA00022643"/>
    </source>
</evidence>
<dbReference type="GO" id="GO:0004497">
    <property type="term" value="F:monooxygenase activity"/>
    <property type="evidence" value="ECO:0007669"/>
    <property type="project" value="UniProtKB-KW"/>
</dbReference>
<protein>
    <submittedName>
        <fullName evidence="6">LLM class oxidoreductase</fullName>
    </submittedName>
</protein>
<keyword evidence="1" id="KW-0285">Flavoprotein</keyword>
<dbReference type="PANTHER" id="PTHR30011">
    <property type="entry name" value="ALKANESULFONATE MONOOXYGENASE-RELATED"/>
    <property type="match status" value="1"/>
</dbReference>
<dbReference type="SUPFAM" id="SSF51679">
    <property type="entry name" value="Bacterial luciferase-like"/>
    <property type="match status" value="1"/>
</dbReference>
<dbReference type="Pfam" id="PF00296">
    <property type="entry name" value="Bac_luciferase"/>
    <property type="match status" value="1"/>
</dbReference>
<dbReference type="InterPro" id="IPR011251">
    <property type="entry name" value="Luciferase-like_dom"/>
</dbReference>
<dbReference type="InterPro" id="IPR020020">
    <property type="entry name" value="Luciferase-type_oxidoreductase"/>
</dbReference>
<comment type="caution">
    <text evidence="6">The sequence shown here is derived from an EMBL/GenBank/DDBJ whole genome shotgun (WGS) entry which is preliminary data.</text>
</comment>
<dbReference type="RefSeq" id="WP_207863122.1">
    <property type="nucleotide sequence ID" value="NZ_JAFREP010000051.1"/>
</dbReference>
<keyword evidence="4" id="KW-0503">Monooxygenase</keyword>
<feature type="domain" description="Luciferase-like" evidence="5">
    <location>
        <begin position="48"/>
        <end position="266"/>
    </location>
</feature>
<dbReference type="InterPro" id="IPR036661">
    <property type="entry name" value="Luciferase-like_sf"/>
</dbReference>
<keyword evidence="2" id="KW-0288">FMN</keyword>
<dbReference type="Proteomes" id="UP000664417">
    <property type="component" value="Unassembled WGS sequence"/>
</dbReference>
<keyword evidence="3" id="KW-0560">Oxidoreductase</keyword>
<keyword evidence="7" id="KW-1185">Reference proteome</keyword>